<evidence type="ECO:0000256" key="3">
    <source>
        <dbReference type="ARBA" id="ARBA00009562"/>
    </source>
</evidence>
<dbReference type="STRING" id="1549855.AY555_08895"/>
<dbReference type="Pfam" id="PF04715">
    <property type="entry name" value="Anth_synt_I_N"/>
    <property type="match status" value="1"/>
</dbReference>
<dbReference type="InterPro" id="IPR019999">
    <property type="entry name" value="Anth_synth_I-like"/>
</dbReference>
<feature type="region of interest" description="Disordered" evidence="16">
    <location>
        <begin position="212"/>
        <end position="232"/>
    </location>
</feature>
<keyword evidence="12 15" id="KW-0456">Lyase</keyword>
<evidence type="ECO:0000256" key="1">
    <source>
        <dbReference type="ARBA" id="ARBA00001946"/>
    </source>
</evidence>
<dbReference type="KEGG" id="hjo:AY555_08895"/>
<evidence type="ECO:0000256" key="14">
    <source>
        <dbReference type="ARBA" id="ARBA00047683"/>
    </source>
</evidence>
<dbReference type="PANTHER" id="PTHR11236">
    <property type="entry name" value="AMINOBENZOATE/ANTHRANILATE SYNTHASE"/>
    <property type="match status" value="1"/>
</dbReference>
<evidence type="ECO:0000256" key="11">
    <source>
        <dbReference type="ARBA" id="ARBA00023141"/>
    </source>
</evidence>
<keyword evidence="10 15" id="KW-0460">Magnesium</keyword>
<evidence type="ECO:0000256" key="15">
    <source>
        <dbReference type="RuleBase" id="RU364045"/>
    </source>
</evidence>
<keyword evidence="7 15" id="KW-0028">Amino-acid biosynthesis</keyword>
<dbReference type="Proteomes" id="UP000076066">
    <property type="component" value="Chromosome"/>
</dbReference>
<dbReference type="GO" id="GO:0046872">
    <property type="term" value="F:metal ion binding"/>
    <property type="evidence" value="ECO:0007669"/>
    <property type="project" value="UniProtKB-KW"/>
</dbReference>
<sequence>MQTNVSFQTFESSWKAGKAQVLWRSISADMDSPLSVFIKLKQSDPLAFIMESVEGGTIRGRYTFMGLNPDLVWRSLSGSAEVNRTVNLDPNGFTHDGEAMGSLRRLIEESHIDLPDHLPPMSAGLAGYMGYDMVRLAEKLPKPNPDTIGIPDSLFIRPTIMAILDNARDILTIITPVRPNGAMSAEHAFEAAVGRINEAIARLQKPATETTAAWKEDLPANNRPLAPSSNTTREQFRGMVERAKEYIANGDVFQVVLSQRFRIPLKASPLSFYRALRRTNPSPFLFFFDQGEFSLVGSSPEILVRLHDKTVTVRPLAGTRKRGATPEEDKQLEEDLLADTKEISEHLMLLDLGRNDVGRVARPGTVRVTQKMSVERYSHVMHIVSNVEGQIADNHDAIAALMAGFPAGTVSGAPKVRAMEIIDELESEKRSFYAGSFCYISANGQLDTCITLRTGLIKNGELIIQAGAGIVADSNPDSEYEECINKAMALVRSAQTAEESLSKVEDKACI</sequence>
<organism evidence="19 20">
    <name type="scientific">Haematospirillum jordaniae</name>
    <dbReference type="NCBI Taxonomy" id="1549855"/>
    <lineage>
        <taxon>Bacteria</taxon>
        <taxon>Pseudomonadati</taxon>
        <taxon>Pseudomonadota</taxon>
        <taxon>Alphaproteobacteria</taxon>
        <taxon>Rhodospirillales</taxon>
        <taxon>Novispirillaceae</taxon>
        <taxon>Haematospirillum</taxon>
    </lineage>
</organism>
<dbReference type="OrthoDB" id="9803598at2"/>
<evidence type="ECO:0000256" key="9">
    <source>
        <dbReference type="ARBA" id="ARBA00022822"/>
    </source>
</evidence>
<dbReference type="GO" id="GO:0004049">
    <property type="term" value="F:anthranilate synthase activity"/>
    <property type="evidence" value="ECO:0007669"/>
    <property type="project" value="UniProtKB-EC"/>
</dbReference>
<evidence type="ECO:0000256" key="4">
    <source>
        <dbReference type="ARBA" id="ARBA00011575"/>
    </source>
</evidence>
<evidence type="ECO:0000259" key="17">
    <source>
        <dbReference type="Pfam" id="PF00425"/>
    </source>
</evidence>
<comment type="catalytic activity">
    <reaction evidence="14 15">
        <text>chorismate + L-glutamine = anthranilate + pyruvate + L-glutamate + H(+)</text>
        <dbReference type="Rhea" id="RHEA:21732"/>
        <dbReference type="ChEBI" id="CHEBI:15361"/>
        <dbReference type="ChEBI" id="CHEBI:15378"/>
        <dbReference type="ChEBI" id="CHEBI:16567"/>
        <dbReference type="ChEBI" id="CHEBI:29748"/>
        <dbReference type="ChEBI" id="CHEBI:29985"/>
        <dbReference type="ChEBI" id="CHEBI:58359"/>
        <dbReference type="EC" id="4.1.3.27"/>
    </reaction>
</comment>
<keyword evidence="8 15" id="KW-0479">Metal-binding</keyword>
<evidence type="ECO:0000256" key="6">
    <source>
        <dbReference type="ARBA" id="ARBA00020653"/>
    </source>
</evidence>
<evidence type="ECO:0000256" key="13">
    <source>
        <dbReference type="ARBA" id="ARBA00025634"/>
    </source>
</evidence>
<feature type="domain" description="Anthranilate synthase component I N-terminal" evidence="18">
    <location>
        <begin position="29"/>
        <end position="173"/>
    </location>
</feature>
<comment type="pathway">
    <text evidence="2 15">Amino-acid biosynthesis; L-tryptophan biosynthesis; L-tryptophan from chorismate: step 1/5.</text>
</comment>
<dbReference type="InterPro" id="IPR006805">
    <property type="entry name" value="Anth_synth_I_N"/>
</dbReference>
<gene>
    <name evidence="15" type="primary">trpE</name>
    <name evidence="19" type="ORF">AY555_08895</name>
</gene>
<evidence type="ECO:0000256" key="7">
    <source>
        <dbReference type="ARBA" id="ARBA00022605"/>
    </source>
</evidence>
<dbReference type="Gene3D" id="3.60.120.10">
    <property type="entry name" value="Anthranilate synthase"/>
    <property type="match status" value="1"/>
</dbReference>
<evidence type="ECO:0000256" key="5">
    <source>
        <dbReference type="ARBA" id="ARBA00012266"/>
    </source>
</evidence>
<dbReference type="EC" id="4.1.3.27" evidence="5 15"/>
<evidence type="ECO:0000313" key="19">
    <source>
        <dbReference type="EMBL" id="AMW35272.1"/>
    </source>
</evidence>
<feature type="domain" description="Chorismate-utilising enzyme C-terminal" evidence="17">
    <location>
        <begin position="233"/>
        <end position="486"/>
    </location>
</feature>
<dbReference type="InterPro" id="IPR005801">
    <property type="entry name" value="ADC_synthase"/>
</dbReference>
<accession>A0A143DET4</accession>
<dbReference type="InterPro" id="IPR005256">
    <property type="entry name" value="Anth_synth_I_PabB"/>
</dbReference>
<dbReference type="GeneID" id="53317270"/>
<dbReference type="PRINTS" id="PR00095">
    <property type="entry name" value="ANTSNTHASEI"/>
</dbReference>
<proteinExistence type="inferred from homology"/>
<dbReference type="GO" id="GO:0000162">
    <property type="term" value="P:L-tryptophan biosynthetic process"/>
    <property type="evidence" value="ECO:0007669"/>
    <property type="project" value="UniProtKB-UniPathway"/>
</dbReference>
<dbReference type="RefSeq" id="WP_066135765.1">
    <property type="nucleotide sequence ID" value="NZ_CP014525.1"/>
</dbReference>
<reference evidence="19 20" key="1">
    <citation type="submission" date="2016-02" db="EMBL/GenBank/DDBJ databases">
        <title>Complete Genome of H5569, the type strain of the newly described species Haematospirillium jordaniae.</title>
        <authorList>
            <person name="Nicholson A.C."/>
            <person name="Humrighouse B.W."/>
            <person name="Loparov V."/>
            <person name="McQuiston J.R."/>
        </authorList>
    </citation>
    <scope>NUCLEOTIDE SEQUENCE [LARGE SCALE GENOMIC DNA]</scope>
    <source>
        <strain evidence="19 20">H5569</strain>
    </source>
</reference>
<name>A0A143DET4_9PROT</name>
<evidence type="ECO:0000256" key="16">
    <source>
        <dbReference type="SAM" id="MobiDB-lite"/>
    </source>
</evidence>
<evidence type="ECO:0000259" key="18">
    <source>
        <dbReference type="Pfam" id="PF04715"/>
    </source>
</evidence>
<evidence type="ECO:0000313" key="20">
    <source>
        <dbReference type="Proteomes" id="UP000076066"/>
    </source>
</evidence>
<keyword evidence="9 15" id="KW-0822">Tryptophan biosynthesis</keyword>
<dbReference type="PANTHER" id="PTHR11236:SF48">
    <property type="entry name" value="ISOCHORISMATE SYNTHASE MENF"/>
    <property type="match status" value="1"/>
</dbReference>
<evidence type="ECO:0000256" key="8">
    <source>
        <dbReference type="ARBA" id="ARBA00022723"/>
    </source>
</evidence>
<comment type="cofactor">
    <cofactor evidence="1 15">
        <name>Mg(2+)</name>
        <dbReference type="ChEBI" id="CHEBI:18420"/>
    </cofactor>
</comment>
<comment type="subunit">
    <text evidence="4 15">Heterotetramer consisting of two non-identical subunits: a beta subunit (TrpG) and a large alpha subunit (TrpE).</text>
</comment>
<comment type="similarity">
    <text evidence="3 15">Belongs to the anthranilate synthase component I family.</text>
</comment>
<protein>
    <recommendedName>
        <fullName evidence="6 15">Anthranilate synthase component 1</fullName>
        <ecNumber evidence="5 15">4.1.3.27</ecNumber>
    </recommendedName>
</protein>
<evidence type="ECO:0000256" key="10">
    <source>
        <dbReference type="ARBA" id="ARBA00022842"/>
    </source>
</evidence>
<evidence type="ECO:0000256" key="2">
    <source>
        <dbReference type="ARBA" id="ARBA00004873"/>
    </source>
</evidence>
<dbReference type="Pfam" id="PF00425">
    <property type="entry name" value="Chorismate_bind"/>
    <property type="match status" value="1"/>
</dbReference>
<dbReference type="SUPFAM" id="SSF56322">
    <property type="entry name" value="ADC synthase"/>
    <property type="match status" value="1"/>
</dbReference>
<dbReference type="UniPathway" id="UPA00035">
    <property type="reaction ID" value="UER00040"/>
</dbReference>
<keyword evidence="11 15" id="KW-0057">Aromatic amino acid biosynthesis</keyword>
<dbReference type="NCBIfam" id="TIGR00564">
    <property type="entry name" value="trpE_most"/>
    <property type="match status" value="1"/>
</dbReference>
<dbReference type="InterPro" id="IPR015890">
    <property type="entry name" value="Chorismate_C"/>
</dbReference>
<comment type="function">
    <text evidence="13 15">Part of a heterotetrameric complex that catalyzes the two-step biosynthesis of anthranilate, an intermediate in the biosynthesis of L-tryptophan. In the first step, the glutamine-binding beta subunit (TrpG) of anthranilate synthase (AS) provides the glutamine amidotransferase activity which generates ammonia as a substrate that, along with chorismate, is used in the second step, catalyzed by the large alpha subunit of AS (TrpE) to produce anthranilate. In the absence of TrpG, TrpE can synthesize anthranilate directly from chorismate and high concentrations of ammonia.</text>
</comment>
<dbReference type="AlphaFoldDB" id="A0A143DET4"/>
<evidence type="ECO:0000256" key="12">
    <source>
        <dbReference type="ARBA" id="ARBA00023239"/>
    </source>
</evidence>
<keyword evidence="20" id="KW-1185">Reference proteome</keyword>
<dbReference type="EMBL" id="CP014525">
    <property type="protein sequence ID" value="AMW35272.1"/>
    <property type="molecule type" value="Genomic_DNA"/>
</dbReference>